<evidence type="ECO:0000313" key="1">
    <source>
        <dbReference type="EMBL" id="PHQ26347.1"/>
    </source>
</evidence>
<keyword evidence="1" id="KW-0808">Transferase</keyword>
<protein>
    <submittedName>
        <fullName evidence="1">Glycosyl transferase</fullName>
    </submittedName>
</protein>
<evidence type="ECO:0000313" key="2">
    <source>
        <dbReference type="Proteomes" id="UP000229044"/>
    </source>
</evidence>
<comment type="caution">
    <text evidence="1">The sequence shown here is derived from an EMBL/GenBank/DDBJ whole genome shotgun (WGS) entry which is preliminary data.</text>
</comment>
<gene>
    <name evidence="1" type="ORF">CLH62_01745</name>
</gene>
<accession>A0A2G1VHT8</accession>
<organism evidence="1 2">
    <name type="scientific">Marinobacter guineae</name>
    <dbReference type="NCBI Taxonomy" id="432303"/>
    <lineage>
        <taxon>Bacteria</taxon>
        <taxon>Pseudomonadati</taxon>
        <taxon>Pseudomonadota</taxon>
        <taxon>Gammaproteobacteria</taxon>
        <taxon>Pseudomonadales</taxon>
        <taxon>Marinobacteraceae</taxon>
        <taxon>Marinobacter</taxon>
    </lineage>
</organism>
<dbReference type="InterPro" id="IPR029465">
    <property type="entry name" value="ATPgrasp_TupA"/>
</dbReference>
<dbReference type="EMBL" id="NTFI01000001">
    <property type="protein sequence ID" value="PHQ26347.1"/>
    <property type="molecule type" value="Genomic_DNA"/>
</dbReference>
<dbReference type="SUPFAM" id="SSF56059">
    <property type="entry name" value="Glutathione synthetase ATP-binding domain-like"/>
    <property type="match status" value="1"/>
</dbReference>
<dbReference type="OrthoDB" id="9791827at2"/>
<name>A0A2G1VHT8_9GAMM</name>
<proteinExistence type="predicted"/>
<dbReference type="Proteomes" id="UP000229044">
    <property type="component" value="Unassembled WGS sequence"/>
</dbReference>
<keyword evidence="2" id="KW-1185">Reference proteome</keyword>
<reference evidence="1 2" key="1">
    <citation type="submission" date="2017-09" db="EMBL/GenBank/DDBJ databases">
        <title>The draft genome sequences of Marinobacter guineae M3B.</title>
        <authorList>
            <person name="Cao J."/>
        </authorList>
    </citation>
    <scope>NUCLEOTIDE SEQUENCE [LARGE SCALE GENOMIC DNA]</scope>
    <source>
        <strain evidence="1 2">M3B</strain>
    </source>
</reference>
<dbReference type="GO" id="GO:0016740">
    <property type="term" value="F:transferase activity"/>
    <property type="evidence" value="ECO:0007669"/>
    <property type="project" value="UniProtKB-KW"/>
</dbReference>
<sequence length="306" mass="35931">MDFFLSDLKSFARKSLNDEFIIAKNFRNTFGRRMNFFNPETFNEKLQLQKLYNRNPRMTFLSDKYLARQHIKNLGLANILNVLIGVYDRAEDIDFSSLPQAFVIKCNHSWATNIICSDKSELIEEEVIARLNDWLAINHYYILREWCYKDIKPKIIIERHLGKDLKDFKFFCFEGLPHYIQVDCDRFGAHTLDIYDMNWNRLECRKGNKKQSATPMSPPTYFQEMVNAAKTISSEFNFCRVDFLATPDAFYFCEVTFYPGGGFSSFQPEQFDYLFGEKLNVSDLKIPLKSRLKIGAISLLDRMGFV</sequence>
<dbReference type="RefSeq" id="WP_099616430.1">
    <property type="nucleotide sequence ID" value="NZ_KZ319339.1"/>
</dbReference>
<dbReference type="AlphaFoldDB" id="A0A2G1VHT8"/>
<dbReference type="Pfam" id="PF14305">
    <property type="entry name" value="ATPgrasp_TupA"/>
    <property type="match status" value="1"/>
</dbReference>